<dbReference type="KEGG" id="amim:MIM_c12810"/>
<keyword evidence="1" id="KW-0324">Glycolysis</keyword>
<dbReference type="Proteomes" id="UP000019095">
    <property type="component" value="Chromosome"/>
</dbReference>
<proteinExistence type="predicted"/>
<dbReference type="InterPro" id="IPR000281">
    <property type="entry name" value="HTH_RpiR"/>
</dbReference>
<keyword evidence="5" id="KW-1185">Reference proteome</keyword>
<accession>W0PD82</accession>
<dbReference type="SUPFAM" id="SSF46689">
    <property type="entry name" value="Homeodomain-like"/>
    <property type="match status" value="1"/>
</dbReference>
<reference evidence="4 5" key="1">
    <citation type="journal article" date="2014" name="Microbiology">
        <title>Unravelling the complete genome sequence of Advenella mimigardefordensis strain DPN7T and novel insights in the catabolism of the xenobiotic polythioester precursor 3,3'-dithiodipropionate.</title>
        <authorList>
            <person name="Wubbeler J.H."/>
            <person name="Hiessl S."/>
            <person name="Schuldes J."/>
            <person name="Thurmer A."/>
            <person name="Daniel R."/>
            <person name="Steinbuchel A."/>
        </authorList>
    </citation>
    <scope>NUCLEOTIDE SEQUENCE [LARGE SCALE GENOMIC DNA]</scope>
    <source>
        <strain evidence="5">DSM 17166 / LMG 22922 / DPN7</strain>
    </source>
</reference>
<name>W0PD82_ADVMD</name>
<dbReference type="Gene3D" id="3.40.50.10490">
    <property type="entry name" value="Glucose-6-phosphate isomerase like protein, domain 1"/>
    <property type="match status" value="1"/>
</dbReference>
<dbReference type="PANTHER" id="PTHR30514:SF1">
    <property type="entry name" value="HTH-TYPE TRANSCRIPTIONAL REGULATOR HEXR-RELATED"/>
    <property type="match status" value="1"/>
</dbReference>
<sequence>MPDSLPGTASRTDVFGERLRARRHSLSTRMTLVADFIDQNRALVLSRSAVELAKEIGVSDATVIRTVQALGFEGLVDLKSLLSSSLGQLDITSAKLAKTLNELRQDADRAVNYVIDEYRQSIEHLTNKKNLDSLTDAISVLNSANRIGVFGIGASGILAEYTTRLLARNGLSAYALNRTGISLAEQLLQLAPGDALIVLIRQNIHREVAATMEEANRLNIPVILITGQRRHALAHQSHSVIVMPRSGTGGTSLHGPTLACLEILTLGVVGSNPQRSLNSVERLIGLRRSIRARK</sequence>
<dbReference type="PROSITE" id="PS51464">
    <property type="entry name" value="SIS"/>
    <property type="match status" value="1"/>
</dbReference>
<feature type="domain" description="HTH rpiR-type" evidence="2">
    <location>
        <begin position="13"/>
        <end position="89"/>
    </location>
</feature>
<dbReference type="InterPro" id="IPR036388">
    <property type="entry name" value="WH-like_DNA-bd_sf"/>
</dbReference>
<dbReference type="AlphaFoldDB" id="W0PD82"/>
<dbReference type="Pfam" id="PF01418">
    <property type="entry name" value="HTH_6"/>
    <property type="match status" value="1"/>
</dbReference>
<evidence type="ECO:0000313" key="4">
    <source>
        <dbReference type="EMBL" id="AHG63375.1"/>
    </source>
</evidence>
<dbReference type="EMBL" id="CP003915">
    <property type="protein sequence ID" value="AHG63375.1"/>
    <property type="molecule type" value="Genomic_DNA"/>
</dbReference>
<organism evidence="4 5">
    <name type="scientific">Advenella mimigardefordensis (strain DSM 17166 / LMG 22922 / DPN7)</name>
    <dbReference type="NCBI Taxonomy" id="1247726"/>
    <lineage>
        <taxon>Bacteria</taxon>
        <taxon>Pseudomonadati</taxon>
        <taxon>Pseudomonadota</taxon>
        <taxon>Betaproteobacteria</taxon>
        <taxon>Burkholderiales</taxon>
        <taxon>Alcaligenaceae</taxon>
    </lineage>
</organism>
<dbReference type="SUPFAM" id="SSF53697">
    <property type="entry name" value="SIS domain"/>
    <property type="match status" value="1"/>
</dbReference>
<dbReference type="PANTHER" id="PTHR30514">
    <property type="entry name" value="GLUCOKINASE"/>
    <property type="match status" value="1"/>
</dbReference>
<dbReference type="GO" id="GO:0006096">
    <property type="term" value="P:glycolytic process"/>
    <property type="evidence" value="ECO:0007669"/>
    <property type="project" value="UniProtKB-KW"/>
</dbReference>
<dbReference type="GO" id="GO:0003677">
    <property type="term" value="F:DNA binding"/>
    <property type="evidence" value="ECO:0007669"/>
    <property type="project" value="InterPro"/>
</dbReference>
<evidence type="ECO:0000259" key="2">
    <source>
        <dbReference type="PROSITE" id="PS51071"/>
    </source>
</evidence>
<dbReference type="InterPro" id="IPR047640">
    <property type="entry name" value="RpiR-like"/>
</dbReference>
<dbReference type="PATRIC" id="fig|1247726.3.peg.1406"/>
<dbReference type="HOGENOM" id="CLU_055769_1_4_4"/>
<evidence type="ECO:0000256" key="1">
    <source>
        <dbReference type="ARBA" id="ARBA00023152"/>
    </source>
</evidence>
<dbReference type="PROSITE" id="PS51071">
    <property type="entry name" value="HTH_RPIR"/>
    <property type="match status" value="1"/>
</dbReference>
<dbReference type="STRING" id="1247726.MIM_c12810"/>
<dbReference type="eggNOG" id="COG1737">
    <property type="taxonomic scope" value="Bacteria"/>
</dbReference>
<dbReference type="GO" id="GO:0003700">
    <property type="term" value="F:DNA-binding transcription factor activity"/>
    <property type="evidence" value="ECO:0007669"/>
    <property type="project" value="InterPro"/>
</dbReference>
<evidence type="ECO:0000259" key="3">
    <source>
        <dbReference type="PROSITE" id="PS51464"/>
    </source>
</evidence>
<dbReference type="Gene3D" id="1.10.10.10">
    <property type="entry name" value="Winged helix-like DNA-binding domain superfamily/Winged helix DNA-binding domain"/>
    <property type="match status" value="1"/>
</dbReference>
<evidence type="ECO:0000313" key="5">
    <source>
        <dbReference type="Proteomes" id="UP000019095"/>
    </source>
</evidence>
<dbReference type="Pfam" id="PF01380">
    <property type="entry name" value="SIS"/>
    <property type="match status" value="1"/>
</dbReference>
<dbReference type="InterPro" id="IPR009057">
    <property type="entry name" value="Homeodomain-like_sf"/>
</dbReference>
<dbReference type="GO" id="GO:0097367">
    <property type="term" value="F:carbohydrate derivative binding"/>
    <property type="evidence" value="ECO:0007669"/>
    <property type="project" value="InterPro"/>
</dbReference>
<dbReference type="InterPro" id="IPR046348">
    <property type="entry name" value="SIS_dom_sf"/>
</dbReference>
<dbReference type="InterPro" id="IPR001347">
    <property type="entry name" value="SIS_dom"/>
</dbReference>
<gene>
    <name evidence="4" type="ORF">MIM_c12810</name>
</gene>
<dbReference type="CDD" id="cd04795">
    <property type="entry name" value="SIS"/>
    <property type="match status" value="1"/>
</dbReference>
<protein>
    <submittedName>
        <fullName evidence="4">Transcriptional regulator, RpiR family</fullName>
    </submittedName>
</protein>
<feature type="domain" description="SIS" evidence="3">
    <location>
        <begin position="137"/>
        <end position="273"/>
    </location>
</feature>